<reference evidence="1 2" key="1">
    <citation type="submission" date="2024-09" db="EMBL/GenBank/DDBJ databases">
        <title>Chromosome-scale assembly of Riccia fluitans.</title>
        <authorList>
            <person name="Paukszto L."/>
            <person name="Sawicki J."/>
            <person name="Karawczyk K."/>
            <person name="Piernik-Szablinska J."/>
            <person name="Szczecinska M."/>
            <person name="Mazdziarz M."/>
        </authorList>
    </citation>
    <scope>NUCLEOTIDE SEQUENCE [LARGE SCALE GENOMIC DNA]</scope>
    <source>
        <strain evidence="1">Rf_01</strain>
        <tissue evidence="1">Aerial parts of the thallus</tissue>
    </source>
</reference>
<accession>A0ABD1ZAR6</accession>
<organism evidence="1 2">
    <name type="scientific">Riccia fluitans</name>
    <dbReference type="NCBI Taxonomy" id="41844"/>
    <lineage>
        <taxon>Eukaryota</taxon>
        <taxon>Viridiplantae</taxon>
        <taxon>Streptophyta</taxon>
        <taxon>Embryophyta</taxon>
        <taxon>Marchantiophyta</taxon>
        <taxon>Marchantiopsida</taxon>
        <taxon>Marchantiidae</taxon>
        <taxon>Marchantiales</taxon>
        <taxon>Ricciaceae</taxon>
        <taxon>Riccia</taxon>
    </lineage>
</organism>
<dbReference type="Proteomes" id="UP001605036">
    <property type="component" value="Unassembled WGS sequence"/>
</dbReference>
<evidence type="ECO:0000313" key="2">
    <source>
        <dbReference type="Proteomes" id="UP001605036"/>
    </source>
</evidence>
<keyword evidence="2" id="KW-1185">Reference proteome</keyword>
<dbReference type="AlphaFoldDB" id="A0ABD1ZAR6"/>
<evidence type="ECO:0008006" key="3">
    <source>
        <dbReference type="Google" id="ProtNLM"/>
    </source>
</evidence>
<sequence>MLILAPYRLLGRFGRLMSTGRRRGHGHSGRKASNRLTNVQSPLKFLLRGLNGGTPKWKLVFPVSRKPSRPGKLSLPPIFGMASLVRVFPAMSNNSSTSAALFAKTYYRSPNTASKPRTVKKRVTFSPDCK</sequence>
<proteinExistence type="predicted"/>
<comment type="caution">
    <text evidence="1">The sequence shown here is derived from an EMBL/GenBank/DDBJ whole genome shotgun (WGS) entry which is preliminary data.</text>
</comment>
<gene>
    <name evidence="1" type="ORF">R1flu_012488</name>
</gene>
<evidence type="ECO:0000313" key="1">
    <source>
        <dbReference type="EMBL" id="KAL2644901.1"/>
    </source>
</evidence>
<dbReference type="EMBL" id="JBHFFA010000002">
    <property type="protein sequence ID" value="KAL2644901.1"/>
    <property type="molecule type" value="Genomic_DNA"/>
</dbReference>
<protein>
    <recommendedName>
        <fullName evidence="3">Ribosomal protein L2</fullName>
    </recommendedName>
</protein>
<name>A0ABD1ZAR6_9MARC</name>